<dbReference type="Gene3D" id="3.40.630.30">
    <property type="match status" value="1"/>
</dbReference>
<dbReference type="RefSeq" id="WP_140742242.1">
    <property type="nucleotide sequence ID" value="NZ_RCZM01000005.1"/>
</dbReference>
<dbReference type="GO" id="GO:0016747">
    <property type="term" value="F:acyltransferase activity, transferring groups other than amino-acyl groups"/>
    <property type="evidence" value="ECO:0007669"/>
    <property type="project" value="InterPro"/>
</dbReference>
<name>A0A502CSX7_9MICO</name>
<keyword evidence="2" id="KW-0808">Transferase</keyword>
<dbReference type="InterPro" id="IPR000182">
    <property type="entry name" value="GNAT_dom"/>
</dbReference>
<sequence length="203" mass="21517">MSPSAVDFGAVPWPVRTRRTSLRPVRPDDREAVHAHRGLDEVATYLSRGPLDLDEVAERIASDLARARPGHPEPLLGLVIEVDGAVVGDAMVRLEPDGPDGWAAFLGYTIHPGLAGSGLATEVAEALVRLCFAYLDVAVVKADVFVPHRASQRVLEKAGLRRVAEKPAGSDGDGHPRMDDYVYAVTAAEWAASAPGDGGRSPG</sequence>
<comment type="caution">
    <text evidence="2">The sequence shown here is derived from an EMBL/GenBank/DDBJ whole genome shotgun (WGS) entry which is preliminary data.</text>
</comment>
<keyword evidence="3" id="KW-1185">Reference proteome</keyword>
<feature type="domain" description="N-acetyltransferase" evidence="1">
    <location>
        <begin position="20"/>
        <end position="188"/>
    </location>
</feature>
<dbReference type="OrthoDB" id="9132139at2"/>
<dbReference type="EMBL" id="RCZM01000005">
    <property type="protein sequence ID" value="TPG14906.1"/>
    <property type="molecule type" value="Genomic_DNA"/>
</dbReference>
<dbReference type="AlphaFoldDB" id="A0A502CSX7"/>
<dbReference type="SUPFAM" id="SSF55729">
    <property type="entry name" value="Acyl-CoA N-acyltransferases (Nat)"/>
    <property type="match status" value="1"/>
</dbReference>
<dbReference type="Proteomes" id="UP000317722">
    <property type="component" value="Unassembled WGS sequence"/>
</dbReference>
<reference evidence="2 3" key="1">
    <citation type="journal article" date="2019" name="Environ. Microbiol.">
        <title>Species interactions and distinct microbial communities in high Arctic permafrost affected cryosols are associated with the CH4 and CO2 gas fluxes.</title>
        <authorList>
            <person name="Altshuler I."/>
            <person name="Hamel J."/>
            <person name="Turney S."/>
            <person name="Magnuson E."/>
            <person name="Levesque R."/>
            <person name="Greer C."/>
            <person name="Whyte L.G."/>
        </authorList>
    </citation>
    <scope>NUCLEOTIDE SEQUENCE [LARGE SCALE GENOMIC DNA]</scope>
    <source>
        <strain evidence="2 3">S9.3A</strain>
    </source>
</reference>
<protein>
    <submittedName>
        <fullName evidence="2">N-acetyltransferase</fullName>
    </submittedName>
</protein>
<gene>
    <name evidence="2" type="ORF">EAH86_15280</name>
</gene>
<accession>A0A502CSX7</accession>
<evidence type="ECO:0000259" key="1">
    <source>
        <dbReference type="PROSITE" id="PS51186"/>
    </source>
</evidence>
<proteinExistence type="predicted"/>
<dbReference type="PROSITE" id="PS51186">
    <property type="entry name" value="GNAT"/>
    <property type="match status" value="1"/>
</dbReference>
<dbReference type="PANTHER" id="PTHR43792:SF16">
    <property type="entry name" value="N-ACETYLTRANSFERASE DOMAIN-CONTAINING PROTEIN"/>
    <property type="match status" value="1"/>
</dbReference>
<evidence type="ECO:0000313" key="2">
    <source>
        <dbReference type="EMBL" id="TPG14906.1"/>
    </source>
</evidence>
<dbReference type="InterPro" id="IPR051531">
    <property type="entry name" value="N-acetyltransferase"/>
</dbReference>
<dbReference type="Pfam" id="PF13302">
    <property type="entry name" value="Acetyltransf_3"/>
    <property type="match status" value="1"/>
</dbReference>
<dbReference type="PANTHER" id="PTHR43792">
    <property type="entry name" value="GNAT FAMILY, PUTATIVE (AFU_ORTHOLOGUE AFUA_3G00765)-RELATED-RELATED"/>
    <property type="match status" value="1"/>
</dbReference>
<organism evidence="2 3">
    <name type="scientific">Pedococcus bigeumensis</name>
    <dbReference type="NCBI Taxonomy" id="433644"/>
    <lineage>
        <taxon>Bacteria</taxon>
        <taxon>Bacillati</taxon>
        <taxon>Actinomycetota</taxon>
        <taxon>Actinomycetes</taxon>
        <taxon>Micrococcales</taxon>
        <taxon>Intrasporangiaceae</taxon>
        <taxon>Pedococcus</taxon>
    </lineage>
</organism>
<evidence type="ECO:0000313" key="3">
    <source>
        <dbReference type="Proteomes" id="UP000317722"/>
    </source>
</evidence>
<dbReference type="InterPro" id="IPR016181">
    <property type="entry name" value="Acyl_CoA_acyltransferase"/>
</dbReference>